<feature type="binding site" evidence="12 14">
    <location>
        <begin position="262"/>
        <end position="264"/>
    </location>
    <ligand>
        <name>ATP</name>
        <dbReference type="ChEBI" id="CHEBI:30616"/>
    </ligand>
</feature>
<dbReference type="Proteomes" id="UP000240811">
    <property type="component" value="Unassembled WGS sequence"/>
</dbReference>
<evidence type="ECO:0000256" key="2">
    <source>
        <dbReference type="ARBA" id="ARBA00005045"/>
    </source>
</evidence>
<evidence type="ECO:0000313" key="17">
    <source>
        <dbReference type="EMBL" id="PTL86572.1"/>
    </source>
</evidence>
<keyword evidence="6 12" id="KW-0547">Nucleotide-binding</keyword>
<dbReference type="Pfam" id="PF02403">
    <property type="entry name" value="Seryl_tRNA_N"/>
    <property type="match status" value="1"/>
</dbReference>
<evidence type="ECO:0000256" key="7">
    <source>
        <dbReference type="ARBA" id="ARBA00022840"/>
    </source>
</evidence>
<accession>A0A2T4VXR9</accession>
<dbReference type="NCBIfam" id="TIGR00414">
    <property type="entry name" value="serS"/>
    <property type="match status" value="1"/>
</dbReference>
<dbReference type="GO" id="GO:0005524">
    <property type="term" value="F:ATP binding"/>
    <property type="evidence" value="ECO:0007669"/>
    <property type="project" value="UniProtKB-UniRule"/>
</dbReference>
<dbReference type="GO" id="GO:0006434">
    <property type="term" value="P:seryl-tRNA aminoacylation"/>
    <property type="evidence" value="ECO:0007669"/>
    <property type="project" value="UniProtKB-UniRule"/>
</dbReference>
<keyword evidence="5 12" id="KW-0436">Ligase</keyword>
<dbReference type="HAMAP" id="MF_00176">
    <property type="entry name" value="Ser_tRNA_synth_type1"/>
    <property type="match status" value="1"/>
</dbReference>
<dbReference type="Pfam" id="PF00587">
    <property type="entry name" value="tRNA-synt_2b"/>
    <property type="match status" value="1"/>
</dbReference>
<evidence type="ECO:0000256" key="4">
    <source>
        <dbReference type="ARBA" id="ARBA00022490"/>
    </source>
</evidence>
<comment type="catalytic activity">
    <reaction evidence="10 12">
        <text>tRNA(Sec) + L-serine + ATP = L-seryl-tRNA(Sec) + AMP + diphosphate + H(+)</text>
        <dbReference type="Rhea" id="RHEA:42580"/>
        <dbReference type="Rhea" id="RHEA-COMP:9742"/>
        <dbReference type="Rhea" id="RHEA-COMP:10128"/>
        <dbReference type="ChEBI" id="CHEBI:15378"/>
        <dbReference type="ChEBI" id="CHEBI:30616"/>
        <dbReference type="ChEBI" id="CHEBI:33019"/>
        <dbReference type="ChEBI" id="CHEBI:33384"/>
        <dbReference type="ChEBI" id="CHEBI:78442"/>
        <dbReference type="ChEBI" id="CHEBI:78533"/>
        <dbReference type="ChEBI" id="CHEBI:456215"/>
        <dbReference type="EC" id="6.1.1.11"/>
    </reaction>
</comment>
<evidence type="ECO:0000256" key="14">
    <source>
        <dbReference type="PIRSR" id="PIRSR001529-2"/>
    </source>
</evidence>
<feature type="binding site" evidence="13">
    <location>
        <position position="383"/>
    </location>
    <ligand>
        <name>L-serine</name>
        <dbReference type="ChEBI" id="CHEBI:33384"/>
    </ligand>
</feature>
<evidence type="ECO:0000256" key="6">
    <source>
        <dbReference type="ARBA" id="ARBA00022741"/>
    </source>
</evidence>
<keyword evidence="7 12" id="KW-0067">ATP-binding</keyword>
<evidence type="ECO:0000256" key="10">
    <source>
        <dbReference type="ARBA" id="ARBA00047929"/>
    </source>
</evidence>
<feature type="binding site" evidence="12 13">
    <location>
        <position position="285"/>
    </location>
    <ligand>
        <name>L-serine</name>
        <dbReference type="ChEBI" id="CHEBI:33384"/>
    </ligand>
</feature>
<dbReference type="EMBL" id="PSQJ01000002">
    <property type="protein sequence ID" value="PTL86572.1"/>
    <property type="molecule type" value="Genomic_DNA"/>
</dbReference>
<feature type="binding site" evidence="13">
    <location>
        <position position="231"/>
    </location>
    <ligand>
        <name>L-serine</name>
        <dbReference type="ChEBI" id="CHEBI:33384"/>
    </ligand>
</feature>
<dbReference type="PIRSF" id="PIRSF001529">
    <property type="entry name" value="Ser-tRNA-synth_IIa"/>
    <property type="match status" value="1"/>
</dbReference>
<feature type="binding site" evidence="12">
    <location>
        <begin position="231"/>
        <end position="233"/>
    </location>
    <ligand>
        <name>L-serine</name>
        <dbReference type="ChEBI" id="CHEBI:33384"/>
    </ligand>
</feature>
<dbReference type="PRINTS" id="PR00981">
    <property type="entry name" value="TRNASYNTHSER"/>
</dbReference>
<dbReference type="CDD" id="cd00770">
    <property type="entry name" value="SerRS_core"/>
    <property type="match status" value="1"/>
</dbReference>
<dbReference type="InterPro" id="IPR006195">
    <property type="entry name" value="aa-tRNA-synth_II"/>
</dbReference>
<comment type="similarity">
    <text evidence="3 12">Belongs to the class-II aminoacyl-tRNA synthetase family. Type-1 seryl-tRNA synthetase subfamily.</text>
</comment>
<comment type="caution">
    <text evidence="12">Lacks conserved residue(s) required for the propagation of feature annotation.</text>
</comment>
<dbReference type="GO" id="GO:0005737">
    <property type="term" value="C:cytoplasm"/>
    <property type="evidence" value="ECO:0007669"/>
    <property type="project" value="UniProtKB-SubCell"/>
</dbReference>
<comment type="subcellular location">
    <subcellularLocation>
        <location evidence="1 12">Cytoplasm</location>
    </subcellularLocation>
</comment>
<comment type="function">
    <text evidence="12">Catalyzes the attachment of serine to tRNA(Ser). Is also able to aminoacylate tRNA(Sec) with serine, to form the misacylated tRNA L-seryl-tRNA(Sec), which will be further converted into selenocysteinyl-tRNA(Sec).</text>
</comment>
<evidence type="ECO:0000259" key="16">
    <source>
        <dbReference type="PROSITE" id="PS50862"/>
    </source>
</evidence>
<dbReference type="EC" id="6.1.1.11" evidence="12"/>
<dbReference type="InterPro" id="IPR010978">
    <property type="entry name" value="tRNA-bd_arm"/>
</dbReference>
<feature type="domain" description="Aminoacyl-transfer RNA synthetases class-II family profile" evidence="16">
    <location>
        <begin position="140"/>
        <end position="410"/>
    </location>
</feature>
<dbReference type="Gene3D" id="1.10.287.40">
    <property type="entry name" value="Serine-tRNA synthetase, tRNA binding domain"/>
    <property type="match status" value="1"/>
</dbReference>
<keyword evidence="8 12" id="KW-0648">Protein biosynthesis</keyword>
<dbReference type="InterPro" id="IPR045864">
    <property type="entry name" value="aa-tRNA-synth_II/BPL/LPL"/>
</dbReference>
<dbReference type="GO" id="GO:0016260">
    <property type="term" value="P:selenocysteine biosynthetic process"/>
    <property type="evidence" value="ECO:0007669"/>
    <property type="project" value="UniProtKB-UniRule"/>
</dbReference>
<gene>
    <name evidence="12" type="primary">serS</name>
    <name evidence="17" type="ORF">C4617_01760</name>
</gene>
<evidence type="ECO:0000256" key="1">
    <source>
        <dbReference type="ARBA" id="ARBA00004496"/>
    </source>
</evidence>
<dbReference type="InterPro" id="IPR042103">
    <property type="entry name" value="SerRS_1_N_sf"/>
</dbReference>
<protein>
    <recommendedName>
        <fullName evidence="12">Serine--tRNA ligase</fullName>
        <ecNumber evidence="12">6.1.1.11</ecNumber>
    </recommendedName>
    <alternativeName>
        <fullName evidence="12">Seryl-tRNA synthetase</fullName>
        <shortName evidence="12">SerRS</shortName>
    </alternativeName>
    <alternativeName>
        <fullName evidence="12">Seryl-tRNA(Ser/Sec) synthetase</fullName>
    </alternativeName>
</protein>
<comment type="pathway">
    <text evidence="2 12">Aminoacyl-tRNA biosynthesis; selenocysteinyl-tRNA(Sec) biosynthesis; L-seryl-tRNA(Sec) from L-serine and tRNA(Sec): step 1/1.</text>
</comment>
<dbReference type="AlphaFoldDB" id="A0A2T4VXR9"/>
<keyword evidence="15" id="KW-0175">Coiled coil</keyword>
<comment type="subunit">
    <text evidence="12">Homodimer. The tRNA molecule binds across the dimer.</text>
</comment>
<evidence type="ECO:0000256" key="12">
    <source>
        <dbReference type="HAMAP-Rule" id="MF_00176"/>
    </source>
</evidence>
<evidence type="ECO:0000256" key="11">
    <source>
        <dbReference type="ARBA" id="ARBA00048823"/>
    </source>
</evidence>
<dbReference type="SUPFAM" id="SSF55681">
    <property type="entry name" value="Class II aaRS and biotin synthetases"/>
    <property type="match status" value="1"/>
</dbReference>
<dbReference type="InterPro" id="IPR033729">
    <property type="entry name" value="SerRS_core"/>
</dbReference>
<dbReference type="GO" id="GO:0004828">
    <property type="term" value="F:serine-tRNA ligase activity"/>
    <property type="evidence" value="ECO:0007669"/>
    <property type="project" value="UniProtKB-UniRule"/>
</dbReference>
<dbReference type="Gene3D" id="3.30.930.10">
    <property type="entry name" value="Bira Bifunctional Protein, Domain 2"/>
    <property type="match status" value="1"/>
</dbReference>
<proteinExistence type="inferred from homology"/>
<dbReference type="SUPFAM" id="SSF46589">
    <property type="entry name" value="tRNA-binding arm"/>
    <property type="match status" value="1"/>
</dbReference>
<feature type="coiled-coil region" evidence="15">
    <location>
        <begin position="30"/>
        <end position="90"/>
    </location>
</feature>
<comment type="caution">
    <text evidence="17">The sequence shown here is derived from an EMBL/GenBank/DDBJ whole genome shotgun (WGS) entry which is preliminary data.</text>
</comment>
<reference evidence="18" key="1">
    <citation type="submission" date="2018-02" db="EMBL/GenBank/DDBJ databases">
        <title>Genome sequence of Candidatus Liberibacter europaeus.</title>
        <authorList>
            <person name="Frampton R.A."/>
            <person name="Thompson S.M."/>
            <person name="David C."/>
            <person name="Addison S.M."/>
            <person name="Smith G.R."/>
        </authorList>
    </citation>
    <scope>NUCLEOTIDE SEQUENCE [LARGE SCALE GENOMIC DNA]</scope>
</reference>
<keyword evidence="9 12" id="KW-0030">Aminoacyl-tRNA synthetase</keyword>
<name>A0A2T4VXR9_9HYPH</name>
<sequence>MLDIKWIRENPKEFDKSLGKRSIEPHSESILSLDKKRRSLIKQLEEMRAQRNSCSEKIGEAIAQNNTLIADKLKKEVSTIKDQLPLIEKETKEVSYSLDQILSCTPNVPMEDVPIGENENDNAIIRYVGDKPDVDRLFKEHFDIGEELGLMDFERANKLSGTGFSVLTSYLALLERALGQFMLDLHTSKHGYTEVSCPLLVRDEAMYGTGQLPKFKTDMFCTTDGRWLIPTAEVSLTNLVSNEITDPNLLPLRFTALTPSFRSEAGSAGKDTRGMLRQHQFWKCELVSITKDEDSITEHERMLSCAEEVLKKLDLHYRVVSICSGDLGFSARKTYDIEVWLPGQNLYREISSCSNCGDFQSRRMNSRYRDIKNSSLKFTHTLNGSGVAVGRCLIAILENYLNKDGSVTIPTVLRPYMKGLDVITKQSSSGVKINENTTN</sequence>
<dbReference type="PANTHER" id="PTHR43697:SF1">
    <property type="entry name" value="SERINE--TRNA LIGASE"/>
    <property type="match status" value="1"/>
</dbReference>
<evidence type="ECO:0000256" key="15">
    <source>
        <dbReference type="SAM" id="Coils"/>
    </source>
</evidence>
<organism evidence="17 18">
    <name type="scientific">Candidatus Liberibacter europaeus</name>
    <dbReference type="NCBI Taxonomy" id="744859"/>
    <lineage>
        <taxon>Bacteria</taxon>
        <taxon>Pseudomonadati</taxon>
        <taxon>Pseudomonadota</taxon>
        <taxon>Alphaproteobacteria</taxon>
        <taxon>Hyphomicrobiales</taxon>
        <taxon>Rhizobiaceae</taxon>
        <taxon>Liberibacter</taxon>
    </lineage>
</organism>
<evidence type="ECO:0000256" key="9">
    <source>
        <dbReference type="ARBA" id="ARBA00023146"/>
    </source>
</evidence>
<feature type="binding site" evidence="12">
    <location>
        <position position="385"/>
    </location>
    <ligand>
        <name>L-serine</name>
        <dbReference type="ChEBI" id="CHEBI:33384"/>
    </ligand>
</feature>
<comment type="domain">
    <text evidence="12">Consists of two distinct domains, a catalytic core and a N-terminal extension that is involved in tRNA binding.</text>
</comment>
<feature type="binding site" evidence="12 14">
    <location>
        <begin position="349"/>
        <end position="352"/>
    </location>
    <ligand>
        <name>ATP</name>
        <dbReference type="ChEBI" id="CHEBI:30616"/>
    </ligand>
</feature>
<dbReference type="PANTHER" id="PTHR43697">
    <property type="entry name" value="SERYL-TRNA SYNTHETASE"/>
    <property type="match status" value="1"/>
</dbReference>
<evidence type="ECO:0000256" key="5">
    <source>
        <dbReference type="ARBA" id="ARBA00022598"/>
    </source>
</evidence>
<evidence type="ECO:0000313" key="18">
    <source>
        <dbReference type="Proteomes" id="UP000240811"/>
    </source>
</evidence>
<comment type="catalytic activity">
    <reaction evidence="11 12">
        <text>tRNA(Ser) + L-serine + ATP = L-seryl-tRNA(Ser) + AMP + diphosphate + H(+)</text>
        <dbReference type="Rhea" id="RHEA:12292"/>
        <dbReference type="Rhea" id="RHEA-COMP:9669"/>
        <dbReference type="Rhea" id="RHEA-COMP:9703"/>
        <dbReference type="ChEBI" id="CHEBI:15378"/>
        <dbReference type="ChEBI" id="CHEBI:30616"/>
        <dbReference type="ChEBI" id="CHEBI:33019"/>
        <dbReference type="ChEBI" id="CHEBI:33384"/>
        <dbReference type="ChEBI" id="CHEBI:78442"/>
        <dbReference type="ChEBI" id="CHEBI:78533"/>
        <dbReference type="ChEBI" id="CHEBI:456215"/>
        <dbReference type="EC" id="6.1.1.11"/>
    </reaction>
</comment>
<keyword evidence="4 12" id="KW-0963">Cytoplasm</keyword>
<dbReference type="UniPathway" id="UPA00906">
    <property type="reaction ID" value="UER00895"/>
</dbReference>
<dbReference type="InterPro" id="IPR002314">
    <property type="entry name" value="aa-tRNA-synt_IIb"/>
</dbReference>
<dbReference type="InterPro" id="IPR002317">
    <property type="entry name" value="Ser-tRNA-ligase_type_1"/>
</dbReference>
<dbReference type="InterPro" id="IPR015866">
    <property type="entry name" value="Ser-tRNA-synth_1_N"/>
</dbReference>
<evidence type="ECO:0000256" key="13">
    <source>
        <dbReference type="PIRSR" id="PIRSR001529-1"/>
    </source>
</evidence>
<evidence type="ECO:0000256" key="3">
    <source>
        <dbReference type="ARBA" id="ARBA00010728"/>
    </source>
</evidence>
<feature type="binding site" evidence="13">
    <location>
        <position position="262"/>
    </location>
    <ligand>
        <name>L-serine</name>
        <dbReference type="ChEBI" id="CHEBI:33384"/>
    </ligand>
</feature>
<dbReference type="PROSITE" id="PS50862">
    <property type="entry name" value="AA_TRNA_LIGASE_II"/>
    <property type="match status" value="1"/>
</dbReference>
<evidence type="ECO:0000256" key="8">
    <source>
        <dbReference type="ARBA" id="ARBA00022917"/>
    </source>
</evidence>